<dbReference type="InterPro" id="IPR001633">
    <property type="entry name" value="EAL_dom"/>
</dbReference>
<dbReference type="CDD" id="cd01948">
    <property type="entry name" value="EAL"/>
    <property type="match status" value="1"/>
</dbReference>
<dbReference type="Proteomes" id="UP001390669">
    <property type="component" value="Unassembled WGS sequence"/>
</dbReference>
<dbReference type="SUPFAM" id="SSF141868">
    <property type="entry name" value="EAL domain-like"/>
    <property type="match status" value="1"/>
</dbReference>
<reference evidence="2 3" key="1">
    <citation type="submission" date="2024-01" db="EMBL/GenBank/DDBJ databases">
        <title>The diversity of rhizobia nodulating Mimosa spp. in eleven states of Brazil covering several biomes is determined by host plant, location, and edaphic factors.</title>
        <authorList>
            <person name="Rouws L."/>
            <person name="Barauna A."/>
            <person name="Beukes C."/>
            <person name="De Faria S.M."/>
            <person name="Gross E."/>
            <person name="Dos Reis Junior F.B."/>
            <person name="Simon M."/>
            <person name="Maluk M."/>
            <person name="Odee D.W."/>
            <person name="Kenicer G."/>
            <person name="Young J.P.W."/>
            <person name="Reis V.M."/>
            <person name="Zilli J."/>
            <person name="James E.K."/>
        </authorList>
    </citation>
    <scope>NUCLEOTIDE SEQUENCE [LARGE SCALE GENOMIC DNA]</scope>
    <source>
        <strain evidence="2 3">JPY164</strain>
    </source>
</reference>
<dbReference type="Gene3D" id="3.20.20.450">
    <property type="entry name" value="EAL domain"/>
    <property type="match status" value="1"/>
</dbReference>
<dbReference type="InterPro" id="IPR050706">
    <property type="entry name" value="Cyclic-di-GMP_PDE-like"/>
</dbReference>
<dbReference type="PROSITE" id="PS50883">
    <property type="entry name" value="EAL"/>
    <property type="match status" value="1"/>
</dbReference>
<accession>A0ABU9S8N1</accession>
<sequence>MQADRAMYEAKDAGKNNFRFFAAPMTSSAMERIVLESELHHALEAGELVLHYQPEFDVASGALVNIEALVRWQHPRRGLVPPDQFIPIAEESSLIVPLGAWVLREACRQARDWLDEGFDFGRISVNLSARQCLHDGFLHQLTTQLSETGLPATRLQLELVESMAMTSGRGGIEALLQELAARGISLAIDDFGTGYSSFKYLQSLPVDTLKVDRSFLADMAEPGPGMSPRVKKSAARDRSIVRAIVAMARTLGVTVVAEGVETPRQLEFLREIGCDRAQGFLLARPAPAELMPRALEACVAG</sequence>
<dbReference type="EMBL" id="JAYMRW010000003">
    <property type="protein sequence ID" value="MEM5447718.1"/>
    <property type="molecule type" value="Genomic_DNA"/>
</dbReference>
<evidence type="ECO:0000313" key="3">
    <source>
        <dbReference type="Proteomes" id="UP001390669"/>
    </source>
</evidence>
<dbReference type="PANTHER" id="PTHR33121">
    <property type="entry name" value="CYCLIC DI-GMP PHOSPHODIESTERASE PDEF"/>
    <property type="match status" value="1"/>
</dbReference>
<dbReference type="SMART" id="SM00052">
    <property type="entry name" value="EAL"/>
    <property type="match status" value="1"/>
</dbReference>
<keyword evidence="3" id="KW-1185">Reference proteome</keyword>
<organism evidence="2 3">
    <name type="scientific">Paraburkholderia guartelaensis</name>
    <dbReference type="NCBI Taxonomy" id="2546446"/>
    <lineage>
        <taxon>Bacteria</taxon>
        <taxon>Pseudomonadati</taxon>
        <taxon>Pseudomonadota</taxon>
        <taxon>Betaproteobacteria</taxon>
        <taxon>Burkholderiales</taxon>
        <taxon>Burkholderiaceae</taxon>
        <taxon>Paraburkholderia</taxon>
    </lineage>
</organism>
<evidence type="ECO:0000313" key="2">
    <source>
        <dbReference type="EMBL" id="MEM5447718.1"/>
    </source>
</evidence>
<feature type="domain" description="EAL" evidence="1">
    <location>
        <begin position="32"/>
        <end position="299"/>
    </location>
</feature>
<evidence type="ECO:0000259" key="1">
    <source>
        <dbReference type="PROSITE" id="PS50883"/>
    </source>
</evidence>
<dbReference type="RefSeq" id="WP_406952034.1">
    <property type="nucleotide sequence ID" value="NZ_JAYMRW010000003.1"/>
</dbReference>
<comment type="caution">
    <text evidence="2">The sequence shown here is derived from an EMBL/GenBank/DDBJ whole genome shotgun (WGS) entry which is preliminary data.</text>
</comment>
<dbReference type="Pfam" id="PF00563">
    <property type="entry name" value="EAL"/>
    <property type="match status" value="1"/>
</dbReference>
<proteinExistence type="predicted"/>
<name>A0ABU9S8N1_9BURK</name>
<protein>
    <submittedName>
        <fullName evidence="2">EAL domain-containing protein</fullName>
    </submittedName>
</protein>
<gene>
    <name evidence="2" type="ORF">VSR33_09445</name>
</gene>
<dbReference type="PANTHER" id="PTHR33121:SF79">
    <property type="entry name" value="CYCLIC DI-GMP PHOSPHODIESTERASE PDED-RELATED"/>
    <property type="match status" value="1"/>
</dbReference>
<dbReference type="InterPro" id="IPR035919">
    <property type="entry name" value="EAL_sf"/>
</dbReference>